<evidence type="ECO:0000313" key="2">
    <source>
        <dbReference type="EMBL" id="SEB13050.1"/>
    </source>
</evidence>
<dbReference type="OrthoDB" id="9804551at2"/>
<protein>
    <submittedName>
        <fullName evidence="2">Acyl carrier protein</fullName>
    </submittedName>
</protein>
<reference evidence="3" key="1">
    <citation type="submission" date="2016-10" db="EMBL/GenBank/DDBJ databases">
        <authorList>
            <person name="Varghese N."/>
            <person name="Submissions S."/>
        </authorList>
    </citation>
    <scope>NUCLEOTIDE SEQUENCE [LARGE SCALE GENOMIC DNA]</scope>
    <source>
        <strain evidence="3">LMG 24000</strain>
    </source>
</reference>
<dbReference type="AlphaFoldDB" id="A0A1H4GVC9"/>
<dbReference type="InterPro" id="IPR036736">
    <property type="entry name" value="ACP-like_sf"/>
</dbReference>
<gene>
    <name evidence="2" type="ORF">SAMN05192564_106344</name>
</gene>
<keyword evidence="3" id="KW-1185">Reference proteome</keyword>
<evidence type="ECO:0000259" key="1">
    <source>
        <dbReference type="PROSITE" id="PS50075"/>
    </source>
</evidence>
<name>A0A1H4GVC9_9BURK</name>
<dbReference type="Pfam" id="PF00550">
    <property type="entry name" value="PP-binding"/>
    <property type="match status" value="1"/>
</dbReference>
<dbReference type="EMBL" id="FNRQ01000006">
    <property type="protein sequence ID" value="SEB13050.1"/>
    <property type="molecule type" value="Genomic_DNA"/>
</dbReference>
<dbReference type="STRING" id="83784.SAMN05192564_106344"/>
<dbReference type="Proteomes" id="UP000198638">
    <property type="component" value="Unassembled WGS sequence"/>
</dbReference>
<dbReference type="SUPFAM" id="SSF47336">
    <property type="entry name" value="ACP-like"/>
    <property type="match status" value="1"/>
</dbReference>
<dbReference type="Gene3D" id="1.10.1200.10">
    <property type="entry name" value="ACP-like"/>
    <property type="match status" value="1"/>
</dbReference>
<evidence type="ECO:0000313" key="3">
    <source>
        <dbReference type="Proteomes" id="UP000198638"/>
    </source>
</evidence>
<accession>A0A1H4GVC9</accession>
<dbReference type="RefSeq" id="WP_090535626.1">
    <property type="nucleotide sequence ID" value="NZ_FNRQ01000006.1"/>
</dbReference>
<organism evidence="2 3">
    <name type="scientific">Paraburkholderia sartisoli</name>
    <dbReference type="NCBI Taxonomy" id="83784"/>
    <lineage>
        <taxon>Bacteria</taxon>
        <taxon>Pseudomonadati</taxon>
        <taxon>Pseudomonadota</taxon>
        <taxon>Betaproteobacteria</taxon>
        <taxon>Burkholderiales</taxon>
        <taxon>Burkholderiaceae</taxon>
        <taxon>Paraburkholderia</taxon>
    </lineage>
</organism>
<sequence>MADASTVFEFIQNMIVEIKDLEPSEIQQETSIDELGLDSLDYVEIQVGVKREFGVALSPALFEKQIRTLGQLCTYIGTAAATQEA</sequence>
<feature type="domain" description="Carrier" evidence="1">
    <location>
        <begin position="5"/>
        <end position="80"/>
    </location>
</feature>
<dbReference type="PROSITE" id="PS50075">
    <property type="entry name" value="CARRIER"/>
    <property type="match status" value="1"/>
</dbReference>
<dbReference type="InterPro" id="IPR009081">
    <property type="entry name" value="PP-bd_ACP"/>
</dbReference>
<proteinExistence type="predicted"/>